<feature type="region of interest" description="Disordered" evidence="1">
    <location>
        <begin position="1"/>
        <end position="24"/>
    </location>
</feature>
<sequence>MSRTTLRPCLKHRTDLDPPAPTNSPLPFALYPSSDLGPRVHFPPTPGLCQTHLTHSSAIYDRAPIVVLPNACALPERNGRTYPPPSESPACQKKRRSTQAAQGVVCHSQVFTTASNNASSSSSSSSSISSGPPGRLPSLVPDFSSSESDESDMSSTPPEPTHFPSTGYPPISLIDSASDLAFSFLPHANEHEKARRERSRSRSRGISRSIRKSEFAIPELDGCLGGF</sequence>
<proteinExistence type="predicted"/>
<feature type="compositionally biased region" description="Basic residues" evidence="1">
    <location>
        <begin position="196"/>
        <end position="205"/>
    </location>
</feature>
<comment type="caution">
    <text evidence="2">The sequence shown here is derived from an EMBL/GenBank/DDBJ whole genome shotgun (WGS) entry which is preliminary data.</text>
</comment>
<gene>
    <name evidence="2" type="ORF">B0F90DRAFT_1738083</name>
</gene>
<reference evidence="2" key="1">
    <citation type="journal article" date="2022" name="New Phytol.">
        <title>Evolutionary transition to the ectomycorrhizal habit in the genomes of a hyperdiverse lineage of mushroom-forming fungi.</title>
        <authorList>
            <person name="Looney B."/>
            <person name="Miyauchi S."/>
            <person name="Morin E."/>
            <person name="Drula E."/>
            <person name="Courty P.E."/>
            <person name="Kohler A."/>
            <person name="Kuo A."/>
            <person name="LaButti K."/>
            <person name="Pangilinan J."/>
            <person name="Lipzen A."/>
            <person name="Riley R."/>
            <person name="Andreopoulos W."/>
            <person name="He G."/>
            <person name="Johnson J."/>
            <person name="Nolan M."/>
            <person name="Tritt A."/>
            <person name="Barry K.W."/>
            <person name="Grigoriev I.V."/>
            <person name="Nagy L.G."/>
            <person name="Hibbett D."/>
            <person name="Henrissat B."/>
            <person name="Matheny P.B."/>
            <person name="Labbe J."/>
            <person name="Martin F.M."/>
        </authorList>
    </citation>
    <scope>NUCLEOTIDE SEQUENCE</scope>
    <source>
        <strain evidence="2">BPL690</strain>
    </source>
</reference>
<dbReference type="AlphaFoldDB" id="A0AAD4QLY2"/>
<keyword evidence="3" id="KW-1185">Reference proteome</keyword>
<dbReference type="Proteomes" id="UP001203297">
    <property type="component" value="Unassembled WGS sequence"/>
</dbReference>
<accession>A0AAD4QLY2</accession>
<evidence type="ECO:0000313" key="2">
    <source>
        <dbReference type="EMBL" id="KAI0297559.1"/>
    </source>
</evidence>
<dbReference type="EMBL" id="WTXG01000035">
    <property type="protein sequence ID" value="KAI0297559.1"/>
    <property type="molecule type" value="Genomic_DNA"/>
</dbReference>
<organism evidence="2 3">
    <name type="scientific">Multifurca ochricompacta</name>
    <dbReference type="NCBI Taxonomy" id="376703"/>
    <lineage>
        <taxon>Eukaryota</taxon>
        <taxon>Fungi</taxon>
        <taxon>Dikarya</taxon>
        <taxon>Basidiomycota</taxon>
        <taxon>Agaricomycotina</taxon>
        <taxon>Agaricomycetes</taxon>
        <taxon>Russulales</taxon>
        <taxon>Russulaceae</taxon>
        <taxon>Multifurca</taxon>
    </lineage>
</organism>
<feature type="compositionally biased region" description="Low complexity" evidence="1">
    <location>
        <begin position="115"/>
        <end position="130"/>
    </location>
</feature>
<protein>
    <submittedName>
        <fullName evidence="2">Uncharacterized protein</fullName>
    </submittedName>
</protein>
<evidence type="ECO:0000313" key="3">
    <source>
        <dbReference type="Proteomes" id="UP001203297"/>
    </source>
</evidence>
<feature type="region of interest" description="Disordered" evidence="1">
    <location>
        <begin position="77"/>
        <end position="96"/>
    </location>
</feature>
<feature type="region of interest" description="Disordered" evidence="1">
    <location>
        <begin position="187"/>
        <end position="211"/>
    </location>
</feature>
<evidence type="ECO:0000256" key="1">
    <source>
        <dbReference type="SAM" id="MobiDB-lite"/>
    </source>
</evidence>
<feature type="region of interest" description="Disordered" evidence="1">
    <location>
        <begin position="115"/>
        <end position="170"/>
    </location>
</feature>
<name>A0AAD4QLY2_9AGAM</name>